<dbReference type="EMBL" id="JMSE01000588">
    <property type="protein sequence ID" value="KDN68960.1"/>
    <property type="molecule type" value="Genomic_DNA"/>
</dbReference>
<sequence>MAIQRVWPADLGGDGGHLAVEIMDGDDPTEFSIVFGVSYSDSGLMIRLAHERAHVSDQLVERIAGTFARVIKYMIQTPHEPLVHLSKHSSLPAGSQDLLRQWNAAPPATAAYSNVVSAFRAMARSQGSAPAVCSWDGDLTYSELDRLSNRLAYKLRVKHGIRSQSVVAFCCIKVTSVVVIMLAVWKAGGAFLAFDINHPPERRTTIVREAEVSLILVNALERVATMQSCFPGGAVDLVDLTALERFTQDDANVLDELSSFTIDPHHAGYLVYTSGSTGRPKGIVLEHKGIATTAQEIPRIMGITSQSRILQLSNLSFDFGLLDIILALYSGGCVCMPSDAEASGDMAGAIRRTGANYVECTPTYATLFSPKDIPSVRTIVLGGRDRKDTQVKIRGQRIEMGEIEYHLNRQTKGDIKWFVDIFLEGAGQENSLAAFCQVSSKDAAILPASELGDNVLSVMPKAAEAAAAALRQVLPTYMVPKALIPLRKFPVIGPMKTDPKALRAMASGLSASDKLPYRLNGRQQDVGGLAQPNATSGGELTDLEFGPQDDFFVLGGNSIRTMRLVTALGKSRHRLGVVDVFKHPTLAEMALKISQLAGGRKGGVSQKSASLQAHDFPHLGILAKTRTWFELSNMEGVSLATDLQAPMLAIENLPDCGTMVATVTLELFAGPEKKSVDLTRMREACEQIIRHHGILRTVLIQNKQSLLQVTLRNPPVKQIHVLSTGETSQHRVSVSSNMLDILPHFELHSDDSRVFCTRLKLTIHHAHYDAVSLGHPLSDLKNAYAGTTIATRHPSFHEWSSDVAKPDGVAEGRVFWRKLLNGSEPFNNFMVLYLQSKPLLTDRVFHLGTPS</sequence>
<dbReference type="eggNOG" id="KOG1178">
    <property type="taxonomic scope" value="Eukaryota"/>
</dbReference>
<keyword evidence="3" id="KW-0436">Ligase</keyword>
<evidence type="ECO:0000256" key="3">
    <source>
        <dbReference type="ARBA" id="ARBA00022598"/>
    </source>
</evidence>
<keyword evidence="4" id="KW-1133">Transmembrane helix</keyword>
<evidence type="ECO:0000256" key="1">
    <source>
        <dbReference type="ARBA" id="ARBA00022450"/>
    </source>
</evidence>
<dbReference type="HOGENOM" id="CLU_335227_0_0_1"/>
<dbReference type="GO" id="GO:0016874">
    <property type="term" value="F:ligase activity"/>
    <property type="evidence" value="ECO:0007669"/>
    <property type="project" value="UniProtKB-KW"/>
</dbReference>
<dbReference type="Gene3D" id="3.40.50.12780">
    <property type="entry name" value="N-terminal domain of ligase-like"/>
    <property type="match status" value="1"/>
</dbReference>
<name>A0A066XSI1_COLSU</name>
<evidence type="ECO:0000313" key="6">
    <source>
        <dbReference type="EMBL" id="KDN68960.1"/>
    </source>
</evidence>
<evidence type="ECO:0000256" key="2">
    <source>
        <dbReference type="ARBA" id="ARBA00022553"/>
    </source>
</evidence>
<feature type="transmembrane region" description="Helical" evidence="4">
    <location>
        <begin position="166"/>
        <end position="185"/>
    </location>
</feature>
<accession>A0A066XSI1</accession>
<dbReference type="Pfam" id="PF00668">
    <property type="entry name" value="Condensation"/>
    <property type="match status" value="1"/>
</dbReference>
<dbReference type="Proteomes" id="UP000027238">
    <property type="component" value="Unassembled WGS sequence"/>
</dbReference>
<dbReference type="GO" id="GO:0005737">
    <property type="term" value="C:cytoplasm"/>
    <property type="evidence" value="ECO:0007669"/>
    <property type="project" value="TreeGrafter"/>
</dbReference>
<dbReference type="InterPro" id="IPR001242">
    <property type="entry name" value="Condensation_dom"/>
</dbReference>
<dbReference type="SUPFAM" id="SSF56801">
    <property type="entry name" value="Acetyl-CoA synthetase-like"/>
    <property type="match status" value="1"/>
</dbReference>
<protein>
    <recommendedName>
        <fullName evidence="5">Carrier domain-containing protein</fullName>
    </recommendedName>
</protein>
<dbReference type="Gene3D" id="3.30.559.10">
    <property type="entry name" value="Chloramphenicol acetyltransferase-like domain"/>
    <property type="match status" value="1"/>
</dbReference>
<dbReference type="PROSITE" id="PS00455">
    <property type="entry name" value="AMP_BINDING"/>
    <property type="match status" value="1"/>
</dbReference>
<dbReference type="Gene3D" id="1.10.1200.10">
    <property type="entry name" value="ACP-like"/>
    <property type="match status" value="1"/>
</dbReference>
<keyword evidence="4" id="KW-0812">Transmembrane</keyword>
<comment type="caution">
    <text evidence="6">The sequence shown here is derived from an EMBL/GenBank/DDBJ whole genome shotgun (WGS) entry which is preliminary data.</text>
</comment>
<dbReference type="InterPro" id="IPR000873">
    <property type="entry name" value="AMP-dep_synth/lig_dom"/>
</dbReference>
<dbReference type="InterPro" id="IPR042099">
    <property type="entry name" value="ANL_N_sf"/>
</dbReference>
<evidence type="ECO:0000259" key="5">
    <source>
        <dbReference type="PROSITE" id="PS50075"/>
    </source>
</evidence>
<dbReference type="PANTHER" id="PTHR45527:SF16">
    <property type="entry name" value="NONRIBOSOMAL PEPTIDE SYNTHASE ATNA-RELATED"/>
    <property type="match status" value="1"/>
</dbReference>
<dbReference type="SUPFAM" id="SSF52777">
    <property type="entry name" value="CoA-dependent acyltransferases"/>
    <property type="match status" value="2"/>
</dbReference>
<dbReference type="GO" id="GO:0043041">
    <property type="term" value="P:amino acid activation for nonribosomal peptide biosynthetic process"/>
    <property type="evidence" value="ECO:0007669"/>
    <property type="project" value="TreeGrafter"/>
</dbReference>
<keyword evidence="1" id="KW-0596">Phosphopantetheine</keyword>
<dbReference type="InterPro" id="IPR023213">
    <property type="entry name" value="CAT-like_dom_sf"/>
</dbReference>
<dbReference type="PROSITE" id="PS50075">
    <property type="entry name" value="CARRIER"/>
    <property type="match status" value="1"/>
</dbReference>
<evidence type="ECO:0000256" key="4">
    <source>
        <dbReference type="SAM" id="Phobius"/>
    </source>
</evidence>
<keyword evidence="4" id="KW-0472">Membrane</keyword>
<organism evidence="6 7">
    <name type="scientific">Colletotrichum sublineola</name>
    <name type="common">Sorghum anthracnose fungus</name>
    <dbReference type="NCBI Taxonomy" id="1173701"/>
    <lineage>
        <taxon>Eukaryota</taxon>
        <taxon>Fungi</taxon>
        <taxon>Dikarya</taxon>
        <taxon>Ascomycota</taxon>
        <taxon>Pezizomycotina</taxon>
        <taxon>Sordariomycetes</taxon>
        <taxon>Hypocreomycetidae</taxon>
        <taxon>Glomerellales</taxon>
        <taxon>Glomerellaceae</taxon>
        <taxon>Colletotrichum</taxon>
        <taxon>Colletotrichum graminicola species complex</taxon>
    </lineage>
</organism>
<dbReference type="Gene3D" id="3.30.300.30">
    <property type="match status" value="1"/>
</dbReference>
<keyword evidence="2" id="KW-0597">Phosphoprotein</keyword>
<keyword evidence="7" id="KW-1185">Reference proteome</keyword>
<dbReference type="Pfam" id="PF00501">
    <property type="entry name" value="AMP-binding"/>
    <property type="match status" value="1"/>
</dbReference>
<reference evidence="7" key="1">
    <citation type="journal article" date="2014" name="Genome Announc.">
        <title>Draft genome sequence of Colletotrichum sublineola, a destructive pathogen of cultivated sorghum.</title>
        <authorList>
            <person name="Baroncelli R."/>
            <person name="Sanz-Martin J.M."/>
            <person name="Rech G.E."/>
            <person name="Sukno S.A."/>
            <person name="Thon M.R."/>
        </authorList>
    </citation>
    <scope>NUCLEOTIDE SEQUENCE [LARGE SCALE GENOMIC DNA]</scope>
    <source>
        <strain evidence="7">TX430BB</strain>
    </source>
</reference>
<dbReference type="GO" id="GO:0044550">
    <property type="term" value="P:secondary metabolite biosynthetic process"/>
    <property type="evidence" value="ECO:0007669"/>
    <property type="project" value="TreeGrafter"/>
</dbReference>
<evidence type="ECO:0000313" key="7">
    <source>
        <dbReference type="Proteomes" id="UP000027238"/>
    </source>
</evidence>
<proteinExistence type="predicted"/>
<feature type="domain" description="Carrier" evidence="5">
    <location>
        <begin position="520"/>
        <end position="597"/>
    </location>
</feature>
<dbReference type="InterPro" id="IPR020845">
    <property type="entry name" value="AMP-binding_CS"/>
</dbReference>
<dbReference type="Pfam" id="PF00550">
    <property type="entry name" value="PP-binding"/>
    <property type="match status" value="1"/>
</dbReference>
<dbReference type="PANTHER" id="PTHR45527">
    <property type="entry name" value="NONRIBOSOMAL PEPTIDE SYNTHETASE"/>
    <property type="match status" value="1"/>
</dbReference>
<dbReference type="InterPro" id="IPR036736">
    <property type="entry name" value="ACP-like_sf"/>
</dbReference>
<gene>
    <name evidence="6" type="ORF">CSUB01_11699</name>
</gene>
<dbReference type="OrthoDB" id="416786at2759"/>
<dbReference type="AlphaFoldDB" id="A0A066XSI1"/>
<dbReference type="STRING" id="1173701.A0A066XSI1"/>
<dbReference type="InterPro" id="IPR009081">
    <property type="entry name" value="PP-bd_ACP"/>
</dbReference>
<dbReference type="GO" id="GO:0031177">
    <property type="term" value="F:phosphopantetheine binding"/>
    <property type="evidence" value="ECO:0007669"/>
    <property type="project" value="TreeGrafter"/>
</dbReference>
<dbReference type="SUPFAM" id="SSF47336">
    <property type="entry name" value="ACP-like"/>
    <property type="match status" value="1"/>
</dbReference>
<dbReference type="InterPro" id="IPR045851">
    <property type="entry name" value="AMP-bd_C_sf"/>
</dbReference>